<protein>
    <submittedName>
        <fullName evidence="2">Uncharacterized protein</fullName>
    </submittedName>
</protein>
<dbReference type="OrthoDB" id="8666115at2"/>
<proteinExistence type="predicted"/>
<name>A0A5P9CR65_9VIBR</name>
<dbReference type="Proteomes" id="UP000326936">
    <property type="component" value="Plasmid pTHAF100_a"/>
</dbReference>
<dbReference type="EMBL" id="CP045351">
    <property type="protein sequence ID" value="QFT28463.1"/>
    <property type="molecule type" value="Genomic_DNA"/>
</dbReference>
<keyword evidence="1" id="KW-0472">Membrane</keyword>
<feature type="transmembrane region" description="Helical" evidence="1">
    <location>
        <begin position="12"/>
        <end position="33"/>
    </location>
</feature>
<dbReference type="KEGG" id="vaq:FIV01_18875"/>
<accession>A0A5P9CR65</accession>
<organism evidence="2 3">
    <name type="scientific">Vibrio aquimaris</name>
    <dbReference type="NCBI Taxonomy" id="2587862"/>
    <lineage>
        <taxon>Bacteria</taxon>
        <taxon>Pseudomonadati</taxon>
        <taxon>Pseudomonadota</taxon>
        <taxon>Gammaproteobacteria</taxon>
        <taxon>Vibrionales</taxon>
        <taxon>Vibrionaceae</taxon>
        <taxon>Vibrio</taxon>
    </lineage>
</organism>
<keyword evidence="1" id="KW-0812">Transmembrane</keyword>
<geneLocation type="plasmid" evidence="3">
    <name>pthaf100_a</name>
</geneLocation>
<evidence type="ECO:0000313" key="2">
    <source>
        <dbReference type="EMBL" id="QFT28463.1"/>
    </source>
</evidence>
<sequence length="83" mass="9756">MHESWANFFPYFAGAFKLIILGIGAFLAIKWHFDEERRVRQAEGMVFDNNPSLMKKLVMKLSIPFFLSLLILVVIYLTDRILY</sequence>
<keyword evidence="3" id="KW-1185">Reference proteome</keyword>
<keyword evidence="1" id="KW-1133">Transmembrane helix</keyword>
<dbReference type="RefSeq" id="WP_152432457.1">
    <property type="nucleotide sequence ID" value="NZ_CBCSDK010000009.1"/>
</dbReference>
<keyword evidence="2" id="KW-0614">Plasmid</keyword>
<dbReference type="AlphaFoldDB" id="A0A5P9CR65"/>
<evidence type="ECO:0000256" key="1">
    <source>
        <dbReference type="SAM" id="Phobius"/>
    </source>
</evidence>
<gene>
    <name evidence="2" type="ORF">FIV01_18875</name>
</gene>
<reference evidence="2 3" key="1">
    <citation type="submission" date="2019-10" db="EMBL/GenBank/DDBJ databases">
        <title>Complete genome sequence of Vibrio sp. strain THAF100, isolated from non-filtered water from the water column of tank 6 of a marine aquarium containing stony-coral fragments. Water maintained at 26 degree C.</title>
        <authorList>
            <person name="Ruckert C."/>
            <person name="Franco A."/>
            <person name="Kalinowski J."/>
            <person name="Glaeser S."/>
        </authorList>
    </citation>
    <scope>NUCLEOTIDE SEQUENCE [LARGE SCALE GENOMIC DNA]</scope>
    <source>
        <strain evidence="2 3">THAF100</strain>
        <plasmid evidence="3">pthaf100_a</plasmid>
    </source>
</reference>
<feature type="transmembrane region" description="Helical" evidence="1">
    <location>
        <begin position="57"/>
        <end position="77"/>
    </location>
</feature>
<evidence type="ECO:0000313" key="3">
    <source>
        <dbReference type="Proteomes" id="UP000326936"/>
    </source>
</evidence>